<gene>
    <name evidence="2" type="ORF">GCM10023191_033250</name>
</gene>
<sequence>MVDTLAVTLIVGMLVLAGLSLVMTALDRRVGRLLLAAAVLGEAGLLVQVVWAIVRLAGGARPDGGMAIFIGYLAGSLVILPIAAAWGLAERTRWGPAVVAAGFLVSAVLIVRMQQVWHG</sequence>
<keyword evidence="3" id="KW-1185">Reference proteome</keyword>
<comment type="caution">
    <text evidence="2">The sequence shown here is derived from an EMBL/GenBank/DDBJ whole genome shotgun (WGS) entry which is preliminary data.</text>
</comment>
<feature type="transmembrane region" description="Helical" evidence="1">
    <location>
        <begin position="94"/>
        <end position="113"/>
    </location>
</feature>
<evidence type="ECO:0000313" key="2">
    <source>
        <dbReference type="EMBL" id="GAA4494299.1"/>
    </source>
</evidence>
<feature type="transmembrane region" description="Helical" evidence="1">
    <location>
        <begin position="33"/>
        <end position="54"/>
    </location>
</feature>
<dbReference type="EMBL" id="BAABHF010000019">
    <property type="protein sequence ID" value="GAA4494299.1"/>
    <property type="molecule type" value="Genomic_DNA"/>
</dbReference>
<proteinExistence type="predicted"/>
<keyword evidence="1" id="KW-1133">Transmembrane helix</keyword>
<organism evidence="2 3">
    <name type="scientific">Actinoallomurus oryzae</name>
    <dbReference type="NCBI Taxonomy" id="502180"/>
    <lineage>
        <taxon>Bacteria</taxon>
        <taxon>Bacillati</taxon>
        <taxon>Actinomycetota</taxon>
        <taxon>Actinomycetes</taxon>
        <taxon>Streptosporangiales</taxon>
        <taxon>Thermomonosporaceae</taxon>
        <taxon>Actinoallomurus</taxon>
    </lineage>
</organism>
<dbReference type="Proteomes" id="UP001500503">
    <property type="component" value="Unassembled WGS sequence"/>
</dbReference>
<evidence type="ECO:0000256" key="1">
    <source>
        <dbReference type="SAM" id="Phobius"/>
    </source>
</evidence>
<keyword evidence="1" id="KW-0812">Transmembrane</keyword>
<evidence type="ECO:0008006" key="4">
    <source>
        <dbReference type="Google" id="ProtNLM"/>
    </source>
</evidence>
<evidence type="ECO:0000313" key="3">
    <source>
        <dbReference type="Proteomes" id="UP001500503"/>
    </source>
</evidence>
<reference evidence="3" key="1">
    <citation type="journal article" date="2019" name="Int. J. Syst. Evol. Microbiol.">
        <title>The Global Catalogue of Microorganisms (GCM) 10K type strain sequencing project: providing services to taxonomists for standard genome sequencing and annotation.</title>
        <authorList>
            <consortium name="The Broad Institute Genomics Platform"/>
            <consortium name="The Broad Institute Genome Sequencing Center for Infectious Disease"/>
            <person name="Wu L."/>
            <person name="Ma J."/>
        </authorList>
    </citation>
    <scope>NUCLEOTIDE SEQUENCE [LARGE SCALE GENOMIC DNA]</scope>
    <source>
        <strain evidence="3">JCM 17933</strain>
    </source>
</reference>
<accession>A0ABP8PYD9</accession>
<keyword evidence="1" id="KW-0472">Membrane</keyword>
<protein>
    <recommendedName>
        <fullName evidence="4">Integral membrane protein</fullName>
    </recommendedName>
</protein>
<feature type="transmembrane region" description="Helical" evidence="1">
    <location>
        <begin position="66"/>
        <end position="87"/>
    </location>
</feature>
<feature type="transmembrane region" description="Helical" evidence="1">
    <location>
        <begin position="6"/>
        <end position="26"/>
    </location>
</feature>
<name>A0ABP8PYD9_9ACTN</name>
<dbReference type="RefSeq" id="WP_345464321.1">
    <property type="nucleotide sequence ID" value="NZ_BAABHF010000019.1"/>
</dbReference>